<dbReference type="Proteomes" id="UP001311232">
    <property type="component" value="Unassembled WGS sequence"/>
</dbReference>
<feature type="region of interest" description="Disordered" evidence="1">
    <location>
        <begin position="249"/>
        <end position="285"/>
    </location>
</feature>
<dbReference type="EMBL" id="JAHHUM010000905">
    <property type="protein sequence ID" value="KAK5616114.1"/>
    <property type="molecule type" value="Genomic_DNA"/>
</dbReference>
<comment type="caution">
    <text evidence="2">The sequence shown here is derived from an EMBL/GenBank/DDBJ whole genome shotgun (WGS) entry which is preliminary data.</text>
</comment>
<evidence type="ECO:0000313" key="3">
    <source>
        <dbReference type="Proteomes" id="UP001311232"/>
    </source>
</evidence>
<reference evidence="2 3" key="1">
    <citation type="submission" date="2021-06" db="EMBL/GenBank/DDBJ databases">
        <authorList>
            <person name="Palmer J.M."/>
        </authorList>
    </citation>
    <scope>NUCLEOTIDE SEQUENCE [LARGE SCALE GENOMIC DNA]</scope>
    <source>
        <strain evidence="2 3">MEX-2019</strain>
        <tissue evidence="2">Muscle</tissue>
    </source>
</reference>
<dbReference type="AlphaFoldDB" id="A0AAV9S4I7"/>
<evidence type="ECO:0000256" key="1">
    <source>
        <dbReference type="SAM" id="MobiDB-lite"/>
    </source>
</evidence>
<name>A0AAV9S4I7_9TELE</name>
<accession>A0AAV9S4I7</accession>
<feature type="compositionally biased region" description="Low complexity" evidence="1">
    <location>
        <begin position="255"/>
        <end position="268"/>
    </location>
</feature>
<gene>
    <name evidence="2" type="ORF">CRENBAI_017368</name>
</gene>
<organism evidence="2 3">
    <name type="scientific">Crenichthys baileyi</name>
    <name type="common">White River springfish</name>
    <dbReference type="NCBI Taxonomy" id="28760"/>
    <lineage>
        <taxon>Eukaryota</taxon>
        <taxon>Metazoa</taxon>
        <taxon>Chordata</taxon>
        <taxon>Craniata</taxon>
        <taxon>Vertebrata</taxon>
        <taxon>Euteleostomi</taxon>
        <taxon>Actinopterygii</taxon>
        <taxon>Neopterygii</taxon>
        <taxon>Teleostei</taxon>
        <taxon>Neoteleostei</taxon>
        <taxon>Acanthomorphata</taxon>
        <taxon>Ovalentaria</taxon>
        <taxon>Atherinomorphae</taxon>
        <taxon>Cyprinodontiformes</taxon>
        <taxon>Goodeidae</taxon>
        <taxon>Crenichthys</taxon>
    </lineage>
</organism>
<keyword evidence="3" id="KW-1185">Reference proteome</keyword>
<proteinExistence type="predicted"/>
<protein>
    <submittedName>
        <fullName evidence="2">Uncharacterized protein</fullName>
    </submittedName>
</protein>
<evidence type="ECO:0000313" key="2">
    <source>
        <dbReference type="EMBL" id="KAK5616114.1"/>
    </source>
</evidence>
<sequence length="319" mass="34705">MGKCDTGQAESRAFCDTQLGSQDSSSHVAAEHLESCSLTHVVHSGSRLRRGAVERKALAPFNFAHENLPMLCILANVHEDSITLECLIGIAAVNDGYGFLQYRPTEVYKKCVSTRSEWTRAIKGFLRTLRVLEKKRRLKVLIDDEALDHCSLDSETQALVIVDDPKHTNALVKLTKKGLMVPECEHGGMAAHNGWHAAARSSVSGRVGSTSGDRRGAAPRVCRPWADKMDTQARSPLLPVPIKRSFSSTASTCVPQQESESQEPSMSMCSTCEGSDDGGPSPVSVRSSTAFSLSLIKAFDLTDRSLVSRARTSLKCWVS</sequence>